<protein>
    <recommendedName>
        <fullName evidence="8">G-protein coupled receptors family 3 profile domain-containing protein</fullName>
    </recommendedName>
</protein>
<evidence type="ECO:0000256" key="7">
    <source>
        <dbReference type="SAM" id="Phobius"/>
    </source>
</evidence>
<feature type="domain" description="G-protein coupled receptors family 3 profile" evidence="8">
    <location>
        <begin position="499"/>
        <end position="751"/>
    </location>
</feature>
<feature type="region of interest" description="Disordered" evidence="6">
    <location>
        <begin position="787"/>
        <end position="816"/>
    </location>
</feature>
<dbReference type="InterPro" id="IPR050726">
    <property type="entry name" value="mGluR"/>
</dbReference>
<keyword evidence="3 7" id="KW-1133">Transmembrane helix</keyword>
<evidence type="ECO:0000259" key="8">
    <source>
        <dbReference type="PROSITE" id="PS50259"/>
    </source>
</evidence>
<dbReference type="InterPro" id="IPR017978">
    <property type="entry name" value="GPCR_3_C"/>
</dbReference>
<dbReference type="PANTHER" id="PTHR24060">
    <property type="entry name" value="METABOTROPIC GLUTAMATE RECEPTOR"/>
    <property type="match status" value="1"/>
</dbReference>
<feature type="compositionally biased region" description="Low complexity" evidence="6">
    <location>
        <begin position="805"/>
        <end position="816"/>
    </location>
</feature>
<evidence type="ECO:0000256" key="6">
    <source>
        <dbReference type="SAM" id="MobiDB-lite"/>
    </source>
</evidence>
<evidence type="ECO:0000256" key="2">
    <source>
        <dbReference type="ARBA" id="ARBA00022692"/>
    </source>
</evidence>
<feature type="transmembrane region" description="Helical" evidence="7">
    <location>
        <begin position="607"/>
        <end position="630"/>
    </location>
</feature>
<organism evidence="9 10">
    <name type="scientific">Anaeromyces robustus</name>
    <dbReference type="NCBI Taxonomy" id="1754192"/>
    <lineage>
        <taxon>Eukaryota</taxon>
        <taxon>Fungi</taxon>
        <taxon>Fungi incertae sedis</taxon>
        <taxon>Chytridiomycota</taxon>
        <taxon>Chytridiomycota incertae sedis</taxon>
        <taxon>Neocallimastigomycetes</taxon>
        <taxon>Neocallimastigales</taxon>
        <taxon>Neocallimastigaceae</taxon>
        <taxon>Anaeromyces</taxon>
    </lineage>
</organism>
<dbReference type="EMBL" id="MCFG01000063">
    <property type="protein sequence ID" value="ORX83896.1"/>
    <property type="molecule type" value="Genomic_DNA"/>
</dbReference>
<evidence type="ECO:0000256" key="5">
    <source>
        <dbReference type="ARBA" id="ARBA00023180"/>
    </source>
</evidence>
<evidence type="ECO:0000256" key="4">
    <source>
        <dbReference type="ARBA" id="ARBA00023136"/>
    </source>
</evidence>
<feature type="transmembrane region" description="Helical" evidence="7">
    <location>
        <begin position="715"/>
        <end position="737"/>
    </location>
</feature>
<dbReference type="STRING" id="1754192.A0A1Y1XEN1"/>
<dbReference type="GO" id="GO:0004930">
    <property type="term" value="F:G protein-coupled receptor activity"/>
    <property type="evidence" value="ECO:0007669"/>
    <property type="project" value="InterPro"/>
</dbReference>
<keyword evidence="2 7" id="KW-0812">Transmembrane</keyword>
<dbReference type="OrthoDB" id="2149061at2759"/>
<dbReference type="GO" id="GO:0016020">
    <property type="term" value="C:membrane"/>
    <property type="evidence" value="ECO:0007669"/>
    <property type="project" value="UniProtKB-SubCell"/>
</dbReference>
<name>A0A1Y1XEN1_9FUNG</name>
<keyword evidence="10" id="KW-1185">Reference proteome</keyword>
<dbReference type="Pfam" id="PF00003">
    <property type="entry name" value="7tm_3"/>
    <property type="match status" value="1"/>
</dbReference>
<comment type="subcellular location">
    <subcellularLocation>
        <location evidence="1">Membrane</location>
        <topology evidence="1">Multi-pass membrane protein</topology>
    </subcellularLocation>
</comment>
<comment type="caution">
    <text evidence="9">The sequence shown here is derived from an EMBL/GenBank/DDBJ whole genome shotgun (WGS) entry which is preliminary data.</text>
</comment>
<feature type="transmembrane region" description="Helical" evidence="7">
    <location>
        <begin position="529"/>
        <end position="549"/>
    </location>
</feature>
<feature type="compositionally biased region" description="Basic and acidic residues" evidence="6">
    <location>
        <begin position="787"/>
        <end position="796"/>
    </location>
</feature>
<dbReference type="PROSITE" id="PS50259">
    <property type="entry name" value="G_PROTEIN_RECEP_F3_4"/>
    <property type="match status" value="1"/>
</dbReference>
<evidence type="ECO:0000313" key="10">
    <source>
        <dbReference type="Proteomes" id="UP000193944"/>
    </source>
</evidence>
<feature type="transmembrane region" description="Helical" evidence="7">
    <location>
        <begin position="569"/>
        <end position="587"/>
    </location>
</feature>
<feature type="transmembrane region" description="Helical" evidence="7">
    <location>
        <begin position="684"/>
        <end position="709"/>
    </location>
</feature>
<keyword evidence="5" id="KW-0325">Glycoprotein</keyword>
<keyword evidence="4 7" id="KW-0472">Membrane</keyword>
<accession>A0A1Y1XEN1</accession>
<evidence type="ECO:0000256" key="3">
    <source>
        <dbReference type="ARBA" id="ARBA00022989"/>
    </source>
</evidence>
<sequence>MYKIYKNIINILYFIIFCFNIVNAQDKKVINILLSRPEINESRYLENYNQIIKEYFSTRSSLNNYDINFSFCEPVADDGKDIIQDYEHPMFFSTNFVLDEDYPKNFNCTIRELKESKFDMMILDNNFIFSDDSFVKSIYLNGKYLIRRITDYYEDLNDHGVKEEDTKHHDADILNNGHFKDPRFENKRFFGLPYERDFNLLYYHNKYEAIKDILSEKELTKDNLNTNVLYDSYLEPGGILSIGLKDYDEILSAFDEFISYKYGIPKENDVKSFDIFYNRDQNNKKLDELFYSFRNYTIKYSGQNIEKTLETTPEQAYYSFINNEKIFLKGKASFYKKLIDNPNIAILANSLPDNFSTIKEKFLIINNNSEKPKNDLVKIALQLTSPEIQLYRAEVLGTIPTFDLKNFNKNEYSNAYCTKNPVICNIFKDIKPIQVNKFFKKNKNTANFMEIRMVVPPAIKDGLIKNNDTVLEETFLNTLDLEPIPMSDMKTPIVIINGINLIGILILVIAIIMVIRYRKHPYLKAISPYLSCLTILGMIISLSFIYIFALSSVSKTACRLSYVVKVTSINLIYLPMISIIFRIYYIYTNLSKVNYGKKVNDKRLIRYVFIILILFILICGMVAFNDDFYIGTFGTLLPLRLNLCVYQNMLLYYLFANIYSVIMFISMIVMTIKTIQVSRKFGEVKFILFIVLLLFASVVYEITFIFLATFNFNNIYLFAIAHGVYLISSLYCAYLLVGSRLLYIRKHPIKNGTYKGNSVYNDYFNTTINLADFIPLKKDLKKDYNKDMDREDEKINKNKNKNRNRSNSSNSHGSNYNNEYINNYINGYNDYLNSYNNTTNHQNEEYIDPIESNPNNYFFNQSLKMLSNENDANNNFYNRRN</sequence>
<evidence type="ECO:0000256" key="1">
    <source>
        <dbReference type="ARBA" id="ARBA00004141"/>
    </source>
</evidence>
<proteinExistence type="predicted"/>
<gene>
    <name evidence="9" type="ORF">BCR32DRAFT_266687</name>
</gene>
<reference evidence="9 10" key="2">
    <citation type="submission" date="2016-08" db="EMBL/GenBank/DDBJ databases">
        <title>Pervasive Adenine N6-methylation of Active Genes in Fungi.</title>
        <authorList>
            <consortium name="DOE Joint Genome Institute"/>
            <person name="Mondo S.J."/>
            <person name="Dannebaum R.O."/>
            <person name="Kuo R.C."/>
            <person name="Labutti K."/>
            <person name="Haridas S."/>
            <person name="Kuo A."/>
            <person name="Salamov A."/>
            <person name="Ahrendt S.R."/>
            <person name="Lipzen A."/>
            <person name="Sullivan W."/>
            <person name="Andreopoulos W.B."/>
            <person name="Clum A."/>
            <person name="Lindquist E."/>
            <person name="Daum C."/>
            <person name="Ramamoorthy G.K."/>
            <person name="Gryganskyi A."/>
            <person name="Culley D."/>
            <person name="Magnuson J.K."/>
            <person name="James T.Y."/>
            <person name="O'Malley M.A."/>
            <person name="Stajich J.E."/>
            <person name="Spatafora J.W."/>
            <person name="Visel A."/>
            <person name="Grigoriev I.V."/>
        </authorList>
    </citation>
    <scope>NUCLEOTIDE SEQUENCE [LARGE SCALE GENOMIC DNA]</scope>
    <source>
        <strain evidence="9 10">S4</strain>
    </source>
</reference>
<dbReference type="AlphaFoldDB" id="A0A1Y1XEN1"/>
<dbReference type="Proteomes" id="UP000193944">
    <property type="component" value="Unassembled WGS sequence"/>
</dbReference>
<feature type="transmembrane region" description="Helical" evidence="7">
    <location>
        <begin position="493"/>
        <end position="517"/>
    </location>
</feature>
<feature type="transmembrane region" description="Helical" evidence="7">
    <location>
        <begin position="650"/>
        <end position="672"/>
    </location>
</feature>
<reference evidence="9 10" key="1">
    <citation type="submission" date="2016-08" db="EMBL/GenBank/DDBJ databases">
        <title>A Parts List for Fungal Cellulosomes Revealed by Comparative Genomics.</title>
        <authorList>
            <consortium name="DOE Joint Genome Institute"/>
            <person name="Haitjema C.H."/>
            <person name="Gilmore S.P."/>
            <person name="Henske J.K."/>
            <person name="Solomon K.V."/>
            <person name="De Groot R."/>
            <person name="Kuo A."/>
            <person name="Mondo S.J."/>
            <person name="Salamov A.A."/>
            <person name="Labutti K."/>
            <person name="Zhao Z."/>
            <person name="Chiniquy J."/>
            <person name="Barry K."/>
            <person name="Brewer H.M."/>
            <person name="Purvine S.O."/>
            <person name="Wright A.T."/>
            <person name="Boxma B."/>
            <person name="Van Alen T."/>
            <person name="Hackstein J.H."/>
            <person name="Baker S.E."/>
            <person name="Grigoriev I.V."/>
            <person name="O'Malley M.A."/>
        </authorList>
    </citation>
    <scope>NUCLEOTIDE SEQUENCE [LARGE SCALE GENOMIC DNA]</scope>
    <source>
        <strain evidence="9 10">S4</strain>
    </source>
</reference>
<evidence type="ECO:0000313" key="9">
    <source>
        <dbReference type="EMBL" id="ORX83896.1"/>
    </source>
</evidence>